<sequence>MFDCLDTSASAYNTYGSDRTVLHDATIDARTVSQQLARRHAGRNWLRLSAGKGQQTLLAKAREVALYFEAQIERLPDGSLLILDLSLNETLALSERFGRELSLEASIAGQGHYS</sequence>
<protein>
    <submittedName>
        <fullName evidence="1">Uncharacterized protein</fullName>
    </submittedName>
</protein>
<name>A0ABQ5Y8U0_9NEIS</name>
<dbReference type="RefSeq" id="WP_284194520.1">
    <property type="nucleotide sequence ID" value="NZ_BSOG01000001.1"/>
</dbReference>
<gene>
    <name evidence="1" type="ORF">GCM10007907_01470</name>
</gene>
<accession>A0ABQ5Y8U0</accession>
<dbReference type="EMBL" id="BSOG01000001">
    <property type="protein sequence ID" value="GLR11357.1"/>
    <property type="molecule type" value="Genomic_DNA"/>
</dbReference>
<dbReference type="Proteomes" id="UP001156706">
    <property type="component" value="Unassembled WGS sequence"/>
</dbReference>
<organism evidence="1 2">
    <name type="scientific">Chitinimonas prasina</name>
    <dbReference type="NCBI Taxonomy" id="1434937"/>
    <lineage>
        <taxon>Bacteria</taxon>
        <taxon>Pseudomonadati</taxon>
        <taxon>Pseudomonadota</taxon>
        <taxon>Betaproteobacteria</taxon>
        <taxon>Neisseriales</taxon>
        <taxon>Chitinibacteraceae</taxon>
        <taxon>Chitinimonas</taxon>
    </lineage>
</organism>
<evidence type="ECO:0000313" key="2">
    <source>
        <dbReference type="Proteomes" id="UP001156706"/>
    </source>
</evidence>
<keyword evidence="2" id="KW-1185">Reference proteome</keyword>
<proteinExistence type="predicted"/>
<evidence type="ECO:0000313" key="1">
    <source>
        <dbReference type="EMBL" id="GLR11357.1"/>
    </source>
</evidence>
<comment type="caution">
    <text evidence="1">The sequence shown here is derived from an EMBL/GenBank/DDBJ whole genome shotgun (WGS) entry which is preliminary data.</text>
</comment>
<reference evidence="2" key="1">
    <citation type="journal article" date="2019" name="Int. J. Syst. Evol. Microbiol.">
        <title>The Global Catalogue of Microorganisms (GCM) 10K type strain sequencing project: providing services to taxonomists for standard genome sequencing and annotation.</title>
        <authorList>
            <consortium name="The Broad Institute Genomics Platform"/>
            <consortium name="The Broad Institute Genome Sequencing Center for Infectious Disease"/>
            <person name="Wu L."/>
            <person name="Ma J."/>
        </authorList>
    </citation>
    <scope>NUCLEOTIDE SEQUENCE [LARGE SCALE GENOMIC DNA]</scope>
    <source>
        <strain evidence="2">NBRC 110044</strain>
    </source>
</reference>